<evidence type="ECO:0000259" key="1">
    <source>
        <dbReference type="PROSITE" id="PS51186"/>
    </source>
</evidence>
<proteinExistence type="predicted"/>
<keyword evidence="2" id="KW-0808">Transferase</keyword>
<feature type="domain" description="N-acetyltransferase" evidence="1">
    <location>
        <begin position="10"/>
        <end position="153"/>
    </location>
</feature>
<dbReference type="Proteomes" id="UP000263900">
    <property type="component" value="Chromosome"/>
</dbReference>
<accession>A0A3B7N438</accession>
<dbReference type="PROSITE" id="PS51186">
    <property type="entry name" value="GNAT"/>
    <property type="match status" value="1"/>
</dbReference>
<name>A0A3B7N438_9BACT</name>
<evidence type="ECO:0000313" key="3">
    <source>
        <dbReference type="Proteomes" id="UP000263900"/>
    </source>
</evidence>
<dbReference type="OrthoDB" id="9796171at2"/>
<dbReference type="InterPro" id="IPR016181">
    <property type="entry name" value="Acyl_CoA_acyltransferase"/>
</dbReference>
<dbReference type="CDD" id="cd04301">
    <property type="entry name" value="NAT_SF"/>
    <property type="match status" value="1"/>
</dbReference>
<sequence>METTLTWTCKPFAELTVFELYAALQLRSEVFVVEQNCVFQDIDDKDQYSWHLMGWHNNLLAAYTRLVPAGISFTEVSIGRVVTSPKMRKSGAGRSLMKKSIETTYRIFGNTPIRIGAQLYLKKFYESFGFQQSSDIYLEDGIEHIEMLLAELS</sequence>
<dbReference type="KEGG" id="pseg:D3H65_29160"/>
<gene>
    <name evidence="2" type="ORF">D3H65_29160</name>
</gene>
<dbReference type="GO" id="GO:0016747">
    <property type="term" value="F:acyltransferase activity, transferring groups other than amino-acyl groups"/>
    <property type="evidence" value="ECO:0007669"/>
    <property type="project" value="InterPro"/>
</dbReference>
<evidence type="ECO:0000313" key="2">
    <source>
        <dbReference type="EMBL" id="AXY78825.1"/>
    </source>
</evidence>
<dbReference type="EMBL" id="CP032157">
    <property type="protein sequence ID" value="AXY78825.1"/>
    <property type="molecule type" value="Genomic_DNA"/>
</dbReference>
<dbReference type="Gene3D" id="3.40.630.30">
    <property type="match status" value="1"/>
</dbReference>
<organism evidence="2 3">
    <name type="scientific">Paraflavitalea soli</name>
    <dbReference type="NCBI Taxonomy" id="2315862"/>
    <lineage>
        <taxon>Bacteria</taxon>
        <taxon>Pseudomonadati</taxon>
        <taxon>Bacteroidota</taxon>
        <taxon>Chitinophagia</taxon>
        <taxon>Chitinophagales</taxon>
        <taxon>Chitinophagaceae</taxon>
        <taxon>Paraflavitalea</taxon>
    </lineage>
</organism>
<dbReference type="SUPFAM" id="SSF55729">
    <property type="entry name" value="Acyl-CoA N-acyltransferases (Nat)"/>
    <property type="match status" value="1"/>
</dbReference>
<reference evidence="2 3" key="1">
    <citation type="submission" date="2018-09" db="EMBL/GenBank/DDBJ databases">
        <title>Genome sequencing of strain 6GH32-13.</title>
        <authorList>
            <person name="Weon H.-Y."/>
            <person name="Heo J."/>
            <person name="Kwon S.-W."/>
        </authorList>
    </citation>
    <scope>NUCLEOTIDE SEQUENCE [LARGE SCALE GENOMIC DNA]</scope>
    <source>
        <strain evidence="2 3">5GH32-13</strain>
    </source>
</reference>
<dbReference type="Pfam" id="PF13673">
    <property type="entry name" value="Acetyltransf_10"/>
    <property type="match status" value="1"/>
</dbReference>
<dbReference type="InterPro" id="IPR000182">
    <property type="entry name" value="GNAT_dom"/>
</dbReference>
<protein>
    <submittedName>
        <fullName evidence="2">GNAT family N-acetyltransferase</fullName>
    </submittedName>
</protein>
<keyword evidence="3" id="KW-1185">Reference proteome</keyword>
<dbReference type="AlphaFoldDB" id="A0A3B7N438"/>